<keyword evidence="3" id="KW-0547">Nucleotide-binding</keyword>
<sequence>MTYQEINNLIPQYTEAQRLQIDFLYCEELRKHSEKVVVLDDDPTGTQTVHGVYVYTSWEKETFDEAFVSKNNMFYILTNSRSFTKQRTIQVHKEIAKTLADTSAEKNQPFILVSRGDSTLRGHYPLETEALISSLLKNGIHMDGEIFCPFFQDGGRYTYNCVHYVRQGEQMIPAAETEFAKDTSFGYHSSDLREYIEEKSGGRRRASDCFVVELQDLRALKISKVTSILDQVVQGAPVIVNAMDKEDLKVFAIAFLRSMSHGKKFICRSAASLPQVLGGVSAHEFLSKEQLRMDDNQAGGLIIIGSHVNKTNRQLNELKSLTGKVKFLEFKVPDPFSREQLQKEKNRVLKIAEEQIKKGVTVAVFTSRKVITGSKEVSESSLEISVEISDALTGIVRDLTIEPSFILAKGGITSSDVATKGLQIQKAYVLGQAAAGVPIWRQGEEARFPGKPYIIFPGNVGSDSTLREVVERII</sequence>
<dbReference type="Gene3D" id="3.40.980.20">
    <property type="entry name" value="Four-carbon acid sugar kinase, nucleotide binding domain"/>
    <property type="match status" value="1"/>
</dbReference>
<protein>
    <submittedName>
        <fullName evidence="9">Hydroxyacid dehydrogenase</fullName>
    </submittedName>
</protein>
<dbReference type="KEGG" id="bliq:INP51_11490"/>
<dbReference type="Gene3D" id="3.40.50.10840">
    <property type="entry name" value="Putative sugar-binding, N-terminal domain"/>
    <property type="match status" value="1"/>
</dbReference>
<evidence type="ECO:0000256" key="3">
    <source>
        <dbReference type="ARBA" id="ARBA00022741"/>
    </source>
</evidence>
<reference evidence="9 10" key="1">
    <citation type="submission" date="2020-10" db="EMBL/GenBank/DDBJ databases">
        <title>Blautia liquoris sp.nov., isolated from the mud in a fermentation cellar used for the production of Chinese strong-flavoured liquor.</title>
        <authorList>
            <person name="Lu L."/>
        </authorList>
    </citation>
    <scope>NUCLEOTIDE SEQUENCE [LARGE SCALE GENOMIC DNA]</scope>
    <source>
        <strain evidence="9 10">LZLJ-3</strain>
    </source>
</reference>
<dbReference type="AlphaFoldDB" id="A0A7M2RE72"/>
<keyword evidence="4" id="KW-0418">Kinase</keyword>
<dbReference type="GO" id="GO:0005524">
    <property type="term" value="F:ATP binding"/>
    <property type="evidence" value="ECO:0007669"/>
    <property type="project" value="UniProtKB-KW"/>
</dbReference>
<keyword evidence="10" id="KW-1185">Reference proteome</keyword>
<dbReference type="InterPro" id="IPR037051">
    <property type="entry name" value="4-carb_acid_sugar_kinase_N_sf"/>
</dbReference>
<name>A0A7M2RE72_9FIRM</name>
<dbReference type="InterPro" id="IPR010737">
    <property type="entry name" value="4-carb_acid_sugar_kinase_N"/>
</dbReference>
<evidence type="ECO:0000256" key="1">
    <source>
        <dbReference type="ARBA" id="ARBA00005715"/>
    </source>
</evidence>
<evidence type="ECO:0000256" key="2">
    <source>
        <dbReference type="ARBA" id="ARBA00022679"/>
    </source>
</evidence>
<evidence type="ECO:0000259" key="7">
    <source>
        <dbReference type="Pfam" id="PF07005"/>
    </source>
</evidence>
<dbReference type="InterPro" id="IPR031475">
    <property type="entry name" value="NBD_C"/>
</dbReference>
<proteinExistence type="inferred from homology"/>
<dbReference type="Pfam" id="PF17042">
    <property type="entry name" value="NBD_C"/>
    <property type="match status" value="1"/>
</dbReference>
<dbReference type="GO" id="GO:0016301">
    <property type="term" value="F:kinase activity"/>
    <property type="evidence" value="ECO:0007669"/>
    <property type="project" value="UniProtKB-KW"/>
</dbReference>
<evidence type="ECO:0000256" key="6">
    <source>
        <dbReference type="ARBA" id="ARBA00023277"/>
    </source>
</evidence>
<evidence type="ECO:0000256" key="5">
    <source>
        <dbReference type="ARBA" id="ARBA00022840"/>
    </source>
</evidence>
<dbReference type="Pfam" id="PF07005">
    <property type="entry name" value="SBD_N"/>
    <property type="match status" value="1"/>
</dbReference>
<keyword evidence="6" id="KW-0119">Carbohydrate metabolism</keyword>
<accession>A0A7M2RE72</accession>
<feature type="domain" description="Four-carbon acid sugar kinase N-terminal" evidence="7">
    <location>
        <begin position="37"/>
        <end position="275"/>
    </location>
</feature>
<keyword evidence="2" id="KW-0808">Transferase</keyword>
<evidence type="ECO:0000313" key="9">
    <source>
        <dbReference type="EMBL" id="QOV18623.1"/>
    </source>
</evidence>
<comment type="similarity">
    <text evidence="1">Belongs to the four-carbon acid sugar kinase family.</text>
</comment>
<dbReference type="Proteomes" id="UP000593601">
    <property type="component" value="Chromosome"/>
</dbReference>
<feature type="domain" description="Four-carbon acid sugar kinase nucleotide binding" evidence="8">
    <location>
        <begin position="301"/>
        <end position="466"/>
    </location>
</feature>
<dbReference type="RefSeq" id="WP_193734985.1">
    <property type="nucleotide sequence ID" value="NZ_CP063304.1"/>
</dbReference>
<dbReference type="SUPFAM" id="SSF142764">
    <property type="entry name" value="YgbK-like"/>
    <property type="match status" value="1"/>
</dbReference>
<dbReference type="EMBL" id="CP063304">
    <property type="protein sequence ID" value="QOV18623.1"/>
    <property type="molecule type" value="Genomic_DNA"/>
</dbReference>
<evidence type="ECO:0000256" key="4">
    <source>
        <dbReference type="ARBA" id="ARBA00022777"/>
    </source>
</evidence>
<keyword evidence="5" id="KW-0067">ATP-binding</keyword>
<dbReference type="InterPro" id="IPR042213">
    <property type="entry name" value="NBD_C_sf"/>
</dbReference>
<evidence type="ECO:0000259" key="8">
    <source>
        <dbReference type="Pfam" id="PF17042"/>
    </source>
</evidence>
<gene>
    <name evidence="9" type="ORF">INP51_11490</name>
</gene>
<organism evidence="9 10">
    <name type="scientific">Blautia liquoris</name>
    <dbReference type="NCBI Taxonomy" id="2779518"/>
    <lineage>
        <taxon>Bacteria</taxon>
        <taxon>Bacillati</taxon>
        <taxon>Bacillota</taxon>
        <taxon>Clostridia</taxon>
        <taxon>Lachnospirales</taxon>
        <taxon>Lachnospiraceae</taxon>
        <taxon>Blautia</taxon>
    </lineage>
</organism>
<evidence type="ECO:0000313" key="10">
    <source>
        <dbReference type="Proteomes" id="UP000593601"/>
    </source>
</evidence>